<proteinExistence type="predicted"/>
<reference evidence="1" key="1">
    <citation type="submission" date="2020-04" db="EMBL/GenBank/DDBJ databases">
        <authorList>
            <person name="Chiriac C."/>
            <person name="Salcher M."/>
            <person name="Ghai R."/>
            <person name="Kavagutti S V."/>
        </authorList>
    </citation>
    <scope>NUCLEOTIDE SEQUENCE</scope>
</reference>
<sequence>MINNTETVTQYNDEVIYWSNTTPASILLTNTVNPDALVWHNDEFLGTLKKATEQDNIFQCDGCKRYFFSFDIYASGEDEEFCYEFCSDRQPPE</sequence>
<evidence type="ECO:0000313" key="1">
    <source>
        <dbReference type="EMBL" id="CAB4156384.1"/>
    </source>
</evidence>
<accession>A0A6J5NM71</accession>
<organism evidence="1">
    <name type="scientific">uncultured Caudovirales phage</name>
    <dbReference type="NCBI Taxonomy" id="2100421"/>
    <lineage>
        <taxon>Viruses</taxon>
        <taxon>Duplodnaviria</taxon>
        <taxon>Heunggongvirae</taxon>
        <taxon>Uroviricota</taxon>
        <taxon>Caudoviricetes</taxon>
        <taxon>Peduoviridae</taxon>
        <taxon>Maltschvirus</taxon>
        <taxon>Maltschvirus maltsch</taxon>
    </lineage>
</organism>
<protein>
    <submittedName>
        <fullName evidence="1">Uncharacterized protein</fullName>
    </submittedName>
</protein>
<name>A0A6J5NM71_9CAUD</name>
<gene>
    <name evidence="1" type="ORF">UFOVP658_60</name>
</gene>
<dbReference type="EMBL" id="LR796639">
    <property type="protein sequence ID" value="CAB4156384.1"/>
    <property type="molecule type" value="Genomic_DNA"/>
</dbReference>